<evidence type="ECO:0000313" key="6">
    <source>
        <dbReference type="EMBL" id="KND04242.1"/>
    </source>
</evidence>
<dbReference type="GO" id="GO:0005829">
    <property type="term" value="C:cytosol"/>
    <property type="evidence" value="ECO:0007669"/>
    <property type="project" value="TreeGrafter"/>
</dbReference>
<dbReference type="PROSITE" id="PS00108">
    <property type="entry name" value="PROTEIN_KINASE_ST"/>
    <property type="match status" value="1"/>
</dbReference>
<dbReference type="STRING" id="645134.A0A0L0HT29"/>
<dbReference type="EMBL" id="KQ257451">
    <property type="protein sequence ID" value="KND04242.1"/>
    <property type="molecule type" value="Genomic_DNA"/>
</dbReference>
<dbReference type="Pfam" id="PF00069">
    <property type="entry name" value="Pkinase"/>
    <property type="match status" value="2"/>
</dbReference>
<dbReference type="RefSeq" id="XP_016612281.1">
    <property type="nucleotide sequence ID" value="XM_016749993.1"/>
</dbReference>
<reference evidence="6 7" key="1">
    <citation type="submission" date="2009-08" db="EMBL/GenBank/DDBJ databases">
        <title>The Genome Sequence of Spizellomyces punctatus strain DAOM BR117.</title>
        <authorList>
            <consortium name="The Broad Institute Genome Sequencing Platform"/>
            <person name="Russ C."/>
            <person name="Cuomo C."/>
            <person name="Shea T."/>
            <person name="Young S.K."/>
            <person name="Zeng Q."/>
            <person name="Koehrsen M."/>
            <person name="Haas B."/>
            <person name="Borodovsky M."/>
            <person name="Guigo R."/>
            <person name="Alvarado L."/>
            <person name="Berlin A."/>
            <person name="Bochicchio J."/>
            <person name="Borenstein D."/>
            <person name="Chapman S."/>
            <person name="Chen Z."/>
            <person name="Engels R."/>
            <person name="Freedman E."/>
            <person name="Gellesch M."/>
            <person name="Goldberg J."/>
            <person name="Griggs A."/>
            <person name="Gujja S."/>
            <person name="Heiman D."/>
            <person name="Hepburn T."/>
            <person name="Howarth C."/>
            <person name="Jen D."/>
            <person name="Larson L."/>
            <person name="Lewis B."/>
            <person name="Mehta T."/>
            <person name="Park D."/>
            <person name="Pearson M."/>
            <person name="Roberts A."/>
            <person name="Saif S."/>
            <person name="Shenoy N."/>
            <person name="Sisk P."/>
            <person name="Stolte C."/>
            <person name="Sykes S."/>
            <person name="Thomson T."/>
            <person name="Walk T."/>
            <person name="White J."/>
            <person name="Yandava C."/>
            <person name="Burger G."/>
            <person name="Gray M.W."/>
            <person name="Holland P.W.H."/>
            <person name="King N."/>
            <person name="Lang F.B.F."/>
            <person name="Roger A.J."/>
            <person name="Ruiz-Trillo I."/>
            <person name="Lander E."/>
            <person name="Nusbaum C."/>
        </authorList>
    </citation>
    <scope>NUCLEOTIDE SEQUENCE [LARGE SCALE GENOMIC DNA]</scope>
    <source>
        <strain evidence="6 7">DAOM BR117</strain>
    </source>
</reference>
<feature type="compositionally biased region" description="Polar residues" evidence="4">
    <location>
        <begin position="1"/>
        <end position="25"/>
    </location>
</feature>
<feature type="region of interest" description="Disordered" evidence="4">
    <location>
        <begin position="326"/>
        <end position="353"/>
    </location>
</feature>
<feature type="binding site" evidence="3">
    <location>
        <position position="234"/>
    </location>
    <ligand>
        <name>ATP</name>
        <dbReference type="ChEBI" id="CHEBI:30616"/>
    </ligand>
</feature>
<dbReference type="InterPro" id="IPR017441">
    <property type="entry name" value="Protein_kinase_ATP_BS"/>
</dbReference>
<keyword evidence="1 3" id="KW-0547">Nucleotide-binding</keyword>
<organism evidence="6 7">
    <name type="scientific">Spizellomyces punctatus (strain DAOM BR117)</name>
    <dbReference type="NCBI Taxonomy" id="645134"/>
    <lineage>
        <taxon>Eukaryota</taxon>
        <taxon>Fungi</taxon>
        <taxon>Fungi incertae sedis</taxon>
        <taxon>Chytridiomycota</taxon>
        <taxon>Chytridiomycota incertae sedis</taxon>
        <taxon>Chytridiomycetes</taxon>
        <taxon>Spizellomycetales</taxon>
        <taxon>Spizellomycetaceae</taxon>
        <taxon>Spizellomyces</taxon>
    </lineage>
</organism>
<dbReference type="PROSITE" id="PS50011">
    <property type="entry name" value="PROTEIN_KINASE_DOM"/>
    <property type="match status" value="1"/>
</dbReference>
<evidence type="ECO:0000256" key="4">
    <source>
        <dbReference type="SAM" id="MobiDB-lite"/>
    </source>
</evidence>
<sequence>MPPSTSLHHPTSLSPLPHQPSNQYTRGCYGGSQPSMLNTATTTSPYTSPQLTKKGLIRQFFNSRPQLKATGGQGQPLSSAAAAHGPVTAEGPQRAQSAQDIKGSTAPSSPVSTPNPLPPSTATAATTATLPFVKKPPSSMPVTPQSVSRPSSPTARIARSPATPPPKQQQKSRSSLSNDDTSPLQRLLNKYPLNAAFLARYQVTAELGSGGFGHVLAATRIKDRKEVAVKLILKRRIPVSAWARDRELGVMPMEVYLVRRCNHPNVIAFEDFFEDERFGYLVMEMHGTQWSATDNAFIDEKDRKDAMHLAKAAEAARAQVDTIPEEIDPPEKKENEFISNGHHSPPSSPTAATATCRHPAIARVICEETGGAEQVSPSPPHRVRQLSNPTLSSTPAPRSLPSPPPMARTQSVPLPPKLARKPSMDLFECIEQNAHLPERHARHVFRQIAEAVAYLHSRGIVHRDLKDENIVIDSNLHVKIIDFGSAAFEPSHKKSQLFDRFQGTLQYASPEILRGERYKGRPSDIWAMGVLLYTMLHGECPFSSSEEAMASGYKPPKMQTSAECLQLVDWMLEKTPDRRPSAEQVLQHPWMRKVLP</sequence>
<dbReference type="OrthoDB" id="10252171at2759"/>
<feature type="compositionally biased region" description="Low complexity" evidence="4">
    <location>
        <begin position="120"/>
        <end position="131"/>
    </location>
</feature>
<gene>
    <name evidence="6" type="ORF">SPPG_01673</name>
</gene>
<protein>
    <submittedName>
        <fullName evidence="6">CAMK/CAMKL/PASK protein kinase</fullName>
    </submittedName>
</protein>
<dbReference type="Proteomes" id="UP000053201">
    <property type="component" value="Unassembled WGS sequence"/>
</dbReference>
<dbReference type="eggNOG" id="KOG1152">
    <property type="taxonomic scope" value="Eukaryota"/>
</dbReference>
<dbReference type="GO" id="GO:0035556">
    <property type="term" value="P:intracellular signal transduction"/>
    <property type="evidence" value="ECO:0007669"/>
    <property type="project" value="TreeGrafter"/>
</dbReference>
<dbReference type="PROSITE" id="PS00107">
    <property type="entry name" value="PROTEIN_KINASE_ATP"/>
    <property type="match status" value="1"/>
</dbReference>
<proteinExistence type="predicted"/>
<feature type="compositionally biased region" description="Polar residues" evidence="4">
    <location>
        <begin position="32"/>
        <end position="51"/>
    </location>
</feature>
<dbReference type="PANTHER" id="PTHR24346:SF72">
    <property type="entry name" value="CAMK PROTEIN KINASE"/>
    <property type="match status" value="1"/>
</dbReference>
<keyword evidence="6" id="KW-0418">Kinase</keyword>
<evidence type="ECO:0000256" key="2">
    <source>
        <dbReference type="ARBA" id="ARBA00022840"/>
    </source>
</evidence>
<dbReference type="InterPro" id="IPR011009">
    <property type="entry name" value="Kinase-like_dom_sf"/>
</dbReference>
<feature type="region of interest" description="Disordered" evidence="4">
    <location>
        <begin position="1"/>
        <end position="183"/>
    </location>
</feature>
<feature type="domain" description="Protein kinase" evidence="5">
    <location>
        <begin position="201"/>
        <end position="591"/>
    </location>
</feature>
<dbReference type="VEuPathDB" id="FungiDB:SPPG_01673"/>
<evidence type="ECO:0000259" key="5">
    <source>
        <dbReference type="PROSITE" id="PS50011"/>
    </source>
</evidence>
<keyword evidence="7" id="KW-1185">Reference proteome</keyword>
<dbReference type="GeneID" id="27685324"/>
<feature type="compositionally biased region" description="Polar residues" evidence="4">
    <location>
        <begin position="168"/>
        <end position="183"/>
    </location>
</feature>
<keyword evidence="2 3" id="KW-0067">ATP-binding</keyword>
<evidence type="ECO:0000313" key="7">
    <source>
        <dbReference type="Proteomes" id="UP000053201"/>
    </source>
</evidence>
<name>A0A0L0HT29_SPIPD</name>
<evidence type="ECO:0000256" key="1">
    <source>
        <dbReference type="ARBA" id="ARBA00022741"/>
    </source>
</evidence>
<feature type="region of interest" description="Disordered" evidence="4">
    <location>
        <begin position="370"/>
        <end position="418"/>
    </location>
</feature>
<dbReference type="InParanoid" id="A0A0L0HT29"/>
<dbReference type="FunFam" id="3.30.200.20:FF:000314">
    <property type="entry name" value="Serine/threonine protein kinase"/>
    <property type="match status" value="1"/>
</dbReference>
<keyword evidence="6" id="KW-0808">Transferase</keyword>
<dbReference type="PANTHER" id="PTHR24346">
    <property type="entry name" value="MAP/MICROTUBULE AFFINITY-REGULATING KINASE"/>
    <property type="match status" value="1"/>
</dbReference>
<dbReference type="Gene3D" id="1.10.510.10">
    <property type="entry name" value="Transferase(Phosphotransferase) domain 1"/>
    <property type="match status" value="1"/>
</dbReference>
<dbReference type="GO" id="GO:0004674">
    <property type="term" value="F:protein serine/threonine kinase activity"/>
    <property type="evidence" value="ECO:0007669"/>
    <property type="project" value="TreeGrafter"/>
</dbReference>
<dbReference type="InterPro" id="IPR008271">
    <property type="entry name" value="Ser/Thr_kinase_AS"/>
</dbReference>
<dbReference type="Gene3D" id="3.30.200.20">
    <property type="entry name" value="Phosphorylase Kinase, domain 1"/>
    <property type="match status" value="1"/>
</dbReference>
<dbReference type="GO" id="GO:0005524">
    <property type="term" value="F:ATP binding"/>
    <property type="evidence" value="ECO:0007669"/>
    <property type="project" value="UniProtKB-UniRule"/>
</dbReference>
<dbReference type="InterPro" id="IPR000719">
    <property type="entry name" value="Prot_kinase_dom"/>
</dbReference>
<evidence type="ECO:0000256" key="3">
    <source>
        <dbReference type="PROSITE-ProRule" id="PRU10141"/>
    </source>
</evidence>
<dbReference type="FunFam" id="1.10.510.10:FF:000571">
    <property type="entry name" value="Maternal embryonic leucine zipper kinase"/>
    <property type="match status" value="1"/>
</dbReference>
<dbReference type="OMA" id="AVPRANM"/>
<feature type="compositionally biased region" description="Polar residues" evidence="4">
    <location>
        <begin position="140"/>
        <end position="154"/>
    </location>
</feature>
<dbReference type="GO" id="GO:0005634">
    <property type="term" value="C:nucleus"/>
    <property type="evidence" value="ECO:0007669"/>
    <property type="project" value="TreeGrafter"/>
</dbReference>
<dbReference type="SMART" id="SM00220">
    <property type="entry name" value="S_TKc"/>
    <property type="match status" value="1"/>
</dbReference>
<accession>A0A0L0HT29</accession>
<dbReference type="GO" id="GO:0045719">
    <property type="term" value="P:negative regulation of glycogen biosynthetic process"/>
    <property type="evidence" value="ECO:0007669"/>
    <property type="project" value="TreeGrafter"/>
</dbReference>
<dbReference type="AlphaFoldDB" id="A0A0L0HT29"/>
<dbReference type="SUPFAM" id="SSF56112">
    <property type="entry name" value="Protein kinase-like (PK-like)"/>
    <property type="match status" value="2"/>
</dbReference>